<dbReference type="AlphaFoldDB" id="A0A6V7NSZ8"/>
<feature type="domain" description="NPK1-activating kinesin-like protein C-terminal" evidence="2">
    <location>
        <begin position="151"/>
        <end position="308"/>
    </location>
</feature>
<gene>
    <name evidence="3" type="ORF">CB5_LOCUS4858</name>
</gene>
<dbReference type="PANTHER" id="PTHR47968">
    <property type="entry name" value="CENTROMERE PROTEIN E"/>
    <property type="match status" value="1"/>
</dbReference>
<dbReference type="GO" id="GO:0005874">
    <property type="term" value="C:microtubule"/>
    <property type="evidence" value="ECO:0007669"/>
    <property type="project" value="UniProtKB-KW"/>
</dbReference>
<dbReference type="PANTHER" id="PTHR47968:SF18">
    <property type="entry name" value="KINESIN-LIKE PROTEIN KIN-7F"/>
    <property type="match status" value="1"/>
</dbReference>
<sequence>MTSTWFEDSDLTNNAPPDSYFRDYSGRTEAIRRSLFSPNYNNPNDRFLLEGSQASEKFSHDEMIKAEDIGTNSVRSKIEANSEEGVSIIGSYVEGQKEMSENQYLKQLPDDQYSRCTTPSEDFGVEITVKDVGVDPVLSSLSESPSRWPMEFERKQQEIIDLWHACNVSLVHRTYFFLLFMGDPSDSIYLEVEHRRLSFLRNSFSSELAKQAAEGELNGVVASSLKNLRHEREMLYRQMLKKLPEKERESLYNKWGIALNSKQRRLQLARRVWTRTDMEHARESASLVARLIGLLEPGQALKEMFGLSSHSHHS</sequence>
<proteinExistence type="predicted"/>
<dbReference type="InterPro" id="IPR027640">
    <property type="entry name" value="Kinesin-like_fam"/>
</dbReference>
<organism evidence="3">
    <name type="scientific">Ananas comosus var. bracteatus</name>
    <name type="common">red pineapple</name>
    <dbReference type="NCBI Taxonomy" id="296719"/>
    <lineage>
        <taxon>Eukaryota</taxon>
        <taxon>Viridiplantae</taxon>
        <taxon>Streptophyta</taxon>
        <taxon>Embryophyta</taxon>
        <taxon>Tracheophyta</taxon>
        <taxon>Spermatophyta</taxon>
        <taxon>Magnoliopsida</taxon>
        <taxon>Liliopsida</taxon>
        <taxon>Poales</taxon>
        <taxon>Bromeliaceae</taxon>
        <taxon>Bromelioideae</taxon>
        <taxon>Ananas</taxon>
    </lineage>
</organism>
<keyword evidence="1" id="KW-0493">Microtubule</keyword>
<protein>
    <recommendedName>
        <fullName evidence="2">NPK1-activating kinesin-like protein C-terminal domain-containing protein</fullName>
    </recommendedName>
</protein>
<evidence type="ECO:0000259" key="2">
    <source>
        <dbReference type="Pfam" id="PF11995"/>
    </source>
</evidence>
<dbReference type="Pfam" id="PF11995">
    <property type="entry name" value="DUF3490"/>
    <property type="match status" value="1"/>
</dbReference>
<name>A0A6V7NSZ8_ANACO</name>
<dbReference type="GO" id="GO:0003777">
    <property type="term" value="F:microtubule motor activity"/>
    <property type="evidence" value="ECO:0007669"/>
    <property type="project" value="InterPro"/>
</dbReference>
<evidence type="ECO:0000256" key="1">
    <source>
        <dbReference type="ARBA" id="ARBA00022701"/>
    </source>
</evidence>
<dbReference type="GO" id="GO:0007018">
    <property type="term" value="P:microtubule-based movement"/>
    <property type="evidence" value="ECO:0007669"/>
    <property type="project" value="InterPro"/>
</dbReference>
<reference evidence="3" key="1">
    <citation type="submission" date="2020-07" db="EMBL/GenBank/DDBJ databases">
        <authorList>
            <person name="Lin J."/>
        </authorList>
    </citation>
    <scope>NUCLEOTIDE SEQUENCE</scope>
</reference>
<accession>A0A6V7NSZ8</accession>
<dbReference type="InterPro" id="IPR021881">
    <property type="entry name" value="NACK_C"/>
</dbReference>
<evidence type="ECO:0000313" key="3">
    <source>
        <dbReference type="EMBL" id="CAD1821647.1"/>
    </source>
</evidence>
<dbReference type="EMBL" id="LR862141">
    <property type="protein sequence ID" value="CAD1821647.1"/>
    <property type="molecule type" value="Genomic_DNA"/>
</dbReference>